<name>A0AAD7S5M4_9TELE</name>
<proteinExistence type="predicted"/>
<gene>
    <name evidence="1" type="ORF">AAFF_G00019160</name>
</gene>
<evidence type="ECO:0000313" key="2">
    <source>
        <dbReference type="Proteomes" id="UP001221898"/>
    </source>
</evidence>
<sequence length="143" mass="15478">MRKGSTGEESPYILNISPIISHNSRVCCEWDNTARNFLLHLPSVPRQRLAAGGREGAVPDPNGVRITGEMFVITVPFAATYTLLRGGGTGGQLGSIDEDRRQQPVPCSQERLAPVCQVSREGAGGTSSRRHLLELEPVRNALT</sequence>
<evidence type="ECO:0000313" key="1">
    <source>
        <dbReference type="EMBL" id="KAJ8396339.1"/>
    </source>
</evidence>
<dbReference type="EMBL" id="JAINUG010000107">
    <property type="protein sequence ID" value="KAJ8396339.1"/>
    <property type="molecule type" value="Genomic_DNA"/>
</dbReference>
<reference evidence="1" key="1">
    <citation type="journal article" date="2023" name="Science">
        <title>Genome structures resolve the early diversification of teleost fishes.</title>
        <authorList>
            <person name="Parey E."/>
            <person name="Louis A."/>
            <person name="Montfort J."/>
            <person name="Bouchez O."/>
            <person name="Roques C."/>
            <person name="Iampietro C."/>
            <person name="Lluch J."/>
            <person name="Castinel A."/>
            <person name="Donnadieu C."/>
            <person name="Desvignes T."/>
            <person name="Floi Bucao C."/>
            <person name="Jouanno E."/>
            <person name="Wen M."/>
            <person name="Mejri S."/>
            <person name="Dirks R."/>
            <person name="Jansen H."/>
            <person name="Henkel C."/>
            <person name="Chen W.J."/>
            <person name="Zahm M."/>
            <person name="Cabau C."/>
            <person name="Klopp C."/>
            <person name="Thompson A.W."/>
            <person name="Robinson-Rechavi M."/>
            <person name="Braasch I."/>
            <person name="Lecointre G."/>
            <person name="Bobe J."/>
            <person name="Postlethwait J.H."/>
            <person name="Berthelot C."/>
            <person name="Roest Crollius H."/>
            <person name="Guiguen Y."/>
        </authorList>
    </citation>
    <scope>NUCLEOTIDE SEQUENCE</scope>
    <source>
        <strain evidence="1">NC1722</strain>
    </source>
</reference>
<comment type="caution">
    <text evidence="1">The sequence shown here is derived from an EMBL/GenBank/DDBJ whole genome shotgun (WGS) entry which is preliminary data.</text>
</comment>
<protein>
    <submittedName>
        <fullName evidence="1">Uncharacterized protein</fullName>
    </submittedName>
</protein>
<accession>A0AAD7S5M4</accession>
<dbReference type="AlphaFoldDB" id="A0AAD7S5M4"/>
<keyword evidence="2" id="KW-1185">Reference proteome</keyword>
<dbReference type="Proteomes" id="UP001221898">
    <property type="component" value="Unassembled WGS sequence"/>
</dbReference>
<organism evidence="1 2">
    <name type="scientific">Aldrovandia affinis</name>
    <dbReference type="NCBI Taxonomy" id="143900"/>
    <lineage>
        <taxon>Eukaryota</taxon>
        <taxon>Metazoa</taxon>
        <taxon>Chordata</taxon>
        <taxon>Craniata</taxon>
        <taxon>Vertebrata</taxon>
        <taxon>Euteleostomi</taxon>
        <taxon>Actinopterygii</taxon>
        <taxon>Neopterygii</taxon>
        <taxon>Teleostei</taxon>
        <taxon>Notacanthiformes</taxon>
        <taxon>Halosauridae</taxon>
        <taxon>Aldrovandia</taxon>
    </lineage>
</organism>